<protein>
    <submittedName>
        <fullName evidence="1">Uncharacterized protein</fullName>
    </submittedName>
</protein>
<evidence type="ECO:0000313" key="1">
    <source>
        <dbReference type="EMBL" id="TGO43304.1"/>
    </source>
</evidence>
<gene>
    <name evidence="1" type="ORF">BHYA_0002g01090</name>
</gene>
<accession>A0A4Z1H254</accession>
<dbReference type="Proteomes" id="UP000297814">
    <property type="component" value="Unassembled WGS sequence"/>
</dbReference>
<dbReference type="EMBL" id="PQXK01000002">
    <property type="protein sequence ID" value="TGO43304.1"/>
    <property type="molecule type" value="Genomic_DNA"/>
</dbReference>
<sequence length="64" mass="7560">MSACERAEFYDKFEAHAALTYLKCHLFEDNYDYSRNLVALCMRISSETFNRFIVLEQSEDNPIV</sequence>
<keyword evidence="2" id="KW-1185">Reference proteome</keyword>
<proteinExistence type="predicted"/>
<comment type="caution">
    <text evidence="1">The sequence shown here is derived from an EMBL/GenBank/DDBJ whole genome shotgun (WGS) entry which is preliminary data.</text>
</comment>
<name>A0A4Z1H254_9HELO</name>
<evidence type="ECO:0000313" key="2">
    <source>
        <dbReference type="Proteomes" id="UP000297814"/>
    </source>
</evidence>
<reference evidence="1 2" key="1">
    <citation type="submission" date="2017-12" db="EMBL/GenBank/DDBJ databases">
        <title>Comparative genomics of Botrytis spp.</title>
        <authorList>
            <person name="Valero-Jimenez C.A."/>
            <person name="Tapia P."/>
            <person name="Veloso J."/>
            <person name="Silva-Moreno E."/>
            <person name="Staats M."/>
            <person name="Valdes J.H."/>
            <person name="Van Kan J.A.L."/>
        </authorList>
    </citation>
    <scope>NUCLEOTIDE SEQUENCE [LARGE SCALE GENOMIC DNA]</scope>
    <source>
        <strain evidence="1 2">Bh0001</strain>
    </source>
</reference>
<dbReference type="AlphaFoldDB" id="A0A4Z1H254"/>
<organism evidence="1 2">
    <name type="scientific">Botrytis hyacinthi</name>
    <dbReference type="NCBI Taxonomy" id="278943"/>
    <lineage>
        <taxon>Eukaryota</taxon>
        <taxon>Fungi</taxon>
        <taxon>Dikarya</taxon>
        <taxon>Ascomycota</taxon>
        <taxon>Pezizomycotina</taxon>
        <taxon>Leotiomycetes</taxon>
        <taxon>Helotiales</taxon>
        <taxon>Sclerotiniaceae</taxon>
        <taxon>Botrytis</taxon>
    </lineage>
</organism>